<name>A0AA96LF33_9BACL</name>
<dbReference type="Proteomes" id="UP001305702">
    <property type="component" value="Chromosome"/>
</dbReference>
<accession>A0AA96LF33</accession>
<gene>
    <name evidence="2" type="ORF">MJA45_02090</name>
</gene>
<evidence type="ECO:0000313" key="2">
    <source>
        <dbReference type="EMBL" id="WNQ11868.1"/>
    </source>
</evidence>
<evidence type="ECO:0000313" key="3">
    <source>
        <dbReference type="Proteomes" id="UP001305702"/>
    </source>
</evidence>
<dbReference type="InterPro" id="IPR034660">
    <property type="entry name" value="DinB/YfiT-like"/>
</dbReference>
<dbReference type="AlphaFoldDB" id="A0AA96LF33"/>
<evidence type="ECO:0000259" key="1">
    <source>
        <dbReference type="Pfam" id="PF12867"/>
    </source>
</evidence>
<dbReference type="Pfam" id="PF12867">
    <property type="entry name" value="DinB_2"/>
    <property type="match status" value="1"/>
</dbReference>
<dbReference type="EMBL" id="CP130318">
    <property type="protein sequence ID" value="WNQ11868.1"/>
    <property type="molecule type" value="Genomic_DNA"/>
</dbReference>
<proteinExistence type="predicted"/>
<dbReference type="SUPFAM" id="SSF109854">
    <property type="entry name" value="DinB/YfiT-like putative metalloenzymes"/>
    <property type="match status" value="1"/>
</dbReference>
<keyword evidence="3" id="KW-1185">Reference proteome</keyword>
<dbReference type="InterPro" id="IPR024775">
    <property type="entry name" value="DinB-like"/>
</dbReference>
<sequence length="158" mass="18267">MEHALIKQLDFVRSQTLKAMQGITEEEADRIPEGFRNNLRWQFGHIYVVLERHAFQYIGLPLHLPEGYKEQFEYNTSPLTRPESVRVPALPEIEGLMKEQVGRIREALGGRMQEEVPEPYRTSSGALLKTPEDFLSLDLYHEGMHFGVIKLYKALLSL</sequence>
<dbReference type="RefSeq" id="WP_315605644.1">
    <property type="nucleotide sequence ID" value="NZ_CP130318.1"/>
</dbReference>
<feature type="domain" description="DinB-like" evidence="1">
    <location>
        <begin position="8"/>
        <end position="149"/>
    </location>
</feature>
<dbReference type="Gene3D" id="1.20.120.450">
    <property type="entry name" value="dinb family like domain"/>
    <property type="match status" value="1"/>
</dbReference>
<protein>
    <submittedName>
        <fullName evidence="2">DinB family protein</fullName>
    </submittedName>
</protein>
<reference evidence="2 3" key="1">
    <citation type="submission" date="2022-02" db="EMBL/GenBank/DDBJ databases">
        <title>Paenibacillus sp. MBLB1776 Whole Genome Shotgun Sequencing.</title>
        <authorList>
            <person name="Hwang C.Y."/>
            <person name="Cho E.-S."/>
            <person name="Seo M.-J."/>
        </authorList>
    </citation>
    <scope>NUCLEOTIDE SEQUENCE [LARGE SCALE GENOMIC DNA]</scope>
    <source>
        <strain evidence="2 3">MBLB1776</strain>
    </source>
</reference>
<organism evidence="2 3">
    <name type="scientific">Paenibacillus aurantius</name>
    <dbReference type="NCBI Taxonomy" id="2918900"/>
    <lineage>
        <taxon>Bacteria</taxon>
        <taxon>Bacillati</taxon>
        <taxon>Bacillota</taxon>
        <taxon>Bacilli</taxon>
        <taxon>Bacillales</taxon>
        <taxon>Paenibacillaceae</taxon>
        <taxon>Paenibacillus</taxon>
    </lineage>
</organism>
<dbReference type="KEGG" id="paun:MJA45_02090"/>